<protein>
    <submittedName>
        <fullName evidence="3">DUF4923 family protein</fullName>
    </submittedName>
</protein>
<sequence>MLNERRMKMKKSFLSIAFMAVFMLMATNSQAQSWSDLLNKDNISKVVNAITGTTESIDMTGTWNYKGSAVEFESDNLLMKAGGAAAATMAENKLNEQLSKIGIKDGQMSFTFNADSTFTSTVGKKTLKGTYSYNASTKQVDLKYLKLLNLHAKVNCSSSSLELLFNSDKLLKLMAFIGSKSSSTALKTVSSLAENYDGMMLGFQLSK</sequence>
<feature type="chain" id="PRO_5014531207" evidence="1">
    <location>
        <begin position="32"/>
        <end position="207"/>
    </location>
</feature>
<evidence type="ECO:0000256" key="1">
    <source>
        <dbReference type="SAM" id="SignalP"/>
    </source>
</evidence>
<dbReference type="EMBL" id="JAQNZF010000004">
    <property type="protein sequence ID" value="MDC2741371.1"/>
    <property type="molecule type" value="Genomic_DNA"/>
</dbReference>
<dbReference type="AlphaFoldDB" id="A0A139KXD3"/>
<dbReference type="Proteomes" id="UP000181870">
    <property type="component" value="Unassembled WGS sequence"/>
</dbReference>
<evidence type="ECO:0000313" key="4">
    <source>
        <dbReference type="EMBL" id="MDC7959858.1"/>
    </source>
</evidence>
<reference evidence="5 6" key="1">
    <citation type="submission" date="2016-10" db="EMBL/GenBank/DDBJ databases">
        <authorList>
            <person name="de Groot N.N."/>
        </authorList>
    </citation>
    <scope>NUCLEOTIDE SEQUENCE [LARGE SCALE GENOMIC DNA]</scope>
    <source>
        <strain evidence="5 6">NLAE-zl-C57</strain>
    </source>
</reference>
<dbReference type="STRING" id="28116.Bovatus_00533"/>
<dbReference type="EMBL" id="JAQQPO010000020">
    <property type="protein sequence ID" value="MDC7959858.1"/>
    <property type="molecule type" value="Genomic_DNA"/>
</dbReference>
<feature type="signal peptide" evidence="1">
    <location>
        <begin position="1"/>
        <end position="31"/>
    </location>
</feature>
<evidence type="ECO:0000313" key="3">
    <source>
        <dbReference type="EMBL" id="MDC2741371.1"/>
    </source>
</evidence>
<evidence type="ECO:0000313" key="7">
    <source>
        <dbReference type="Proteomes" id="UP001219389"/>
    </source>
</evidence>
<organism evidence="3 7">
    <name type="scientific">Bacteroides ovatus</name>
    <dbReference type="NCBI Taxonomy" id="28116"/>
    <lineage>
        <taxon>Bacteria</taxon>
        <taxon>Pseudomonadati</taxon>
        <taxon>Bacteroidota</taxon>
        <taxon>Bacteroidia</taxon>
        <taxon>Bacteroidales</taxon>
        <taxon>Bacteroidaceae</taxon>
        <taxon>Bacteroides</taxon>
    </lineage>
</organism>
<proteinExistence type="predicted"/>
<dbReference type="Proteomes" id="UP001215078">
    <property type="component" value="Unassembled WGS sequence"/>
</dbReference>
<reference evidence="3" key="2">
    <citation type="submission" date="2022-10" db="EMBL/GenBank/DDBJ databases">
        <title>Human gut microbiome strain richness.</title>
        <authorList>
            <person name="Chen-Liaw A."/>
        </authorList>
    </citation>
    <scope>NUCLEOTIDE SEQUENCE</scope>
    <source>
        <strain evidence="3">BSD2780120875st1_E1_BSD2780120875_150330</strain>
        <strain evidence="4">RTP21484st1_H8_RTP21484_190118</strain>
    </source>
</reference>
<dbReference type="RefSeq" id="WP_004306277.1">
    <property type="nucleotide sequence ID" value="NZ_BAABYV010000001.1"/>
</dbReference>
<dbReference type="EMBL" id="FNDO01000009">
    <property type="protein sequence ID" value="SDH62617.1"/>
    <property type="molecule type" value="Genomic_DNA"/>
</dbReference>
<feature type="domain" description="DUF4923" evidence="2">
    <location>
        <begin position="36"/>
        <end position="207"/>
    </location>
</feature>
<dbReference type="Proteomes" id="UP001219389">
    <property type="component" value="Unassembled WGS sequence"/>
</dbReference>
<dbReference type="Pfam" id="PF16270">
    <property type="entry name" value="DUF4923"/>
    <property type="match status" value="1"/>
</dbReference>
<evidence type="ECO:0000313" key="5">
    <source>
        <dbReference type="EMBL" id="SDH62617.1"/>
    </source>
</evidence>
<dbReference type="InterPro" id="IPR032575">
    <property type="entry name" value="DUF4923"/>
</dbReference>
<name>A0A139KXD3_BACOV</name>
<keyword evidence="1" id="KW-0732">Signal</keyword>
<evidence type="ECO:0000259" key="2">
    <source>
        <dbReference type="Pfam" id="PF16270"/>
    </source>
</evidence>
<gene>
    <name evidence="3" type="ORF">PO382_03935</name>
    <name evidence="4" type="ORF">PQ628_16760</name>
    <name evidence="5" type="ORF">SAMN05192582_100940</name>
</gene>
<dbReference type="PATRIC" id="fig|28116.10.peg.3701"/>
<accession>A0A139KXD3</accession>
<evidence type="ECO:0000313" key="6">
    <source>
        <dbReference type="Proteomes" id="UP000181870"/>
    </source>
</evidence>